<dbReference type="InterPro" id="IPR036097">
    <property type="entry name" value="HisK_dim/P_sf"/>
</dbReference>
<keyword evidence="7" id="KW-0067">ATP-binding</keyword>
<evidence type="ECO:0000256" key="6">
    <source>
        <dbReference type="ARBA" id="ARBA00022777"/>
    </source>
</evidence>
<dbReference type="PANTHER" id="PTHR43065:SF10">
    <property type="entry name" value="PEROXIDE STRESS-ACTIVATED HISTIDINE KINASE MAK3"/>
    <property type="match status" value="1"/>
</dbReference>
<dbReference type="SUPFAM" id="SSF47384">
    <property type="entry name" value="Homodimeric domain of signal transducing histidine kinase"/>
    <property type="match status" value="1"/>
</dbReference>
<keyword evidence="3" id="KW-0597">Phosphoprotein</keyword>
<dbReference type="Pfam" id="PF02518">
    <property type="entry name" value="HATPase_c"/>
    <property type="match status" value="1"/>
</dbReference>
<evidence type="ECO:0000256" key="2">
    <source>
        <dbReference type="ARBA" id="ARBA00012438"/>
    </source>
</evidence>
<keyword evidence="6 12" id="KW-0418">Kinase</keyword>
<dbReference type="InterPro" id="IPR004358">
    <property type="entry name" value="Sig_transdc_His_kin-like_C"/>
</dbReference>
<keyword evidence="5" id="KW-0547">Nucleotide-binding</keyword>
<dbReference type="SMART" id="SM00388">
    <property type="entry name" value="HisKA"/>
    <property type="match status" value="1"/>
</dbReference>
<dbReference type="InterPro" id="IPR003594">
    <property type="entry name" value="HATPase_dom"/>
</dbReference>
<evidence type="ECO:0000256" key="1">
    <source>
        <dbReference type="ARBA" id="ARBA00000085"/>
    </source>
</evidence>
<keyword evidence="9" id="KW-0175">Coiled coil</keyword>
<comment type="caution">
    <text evidence="12">The sequence shown here is derived from an EMBL/GenBank/DDBJ whole genome shotgun (WGS) entry which is preliminary data.</text>
</comment>
<organism evidence="12 13">
    <name type="scientific">Pseudoduganella violacea</name>
    <dbReference type="NCBI Taxonomy" id="1715466"/>
    <lineage>
        <taxon>Bacteria</taxon>
        <taxon>Pseudomonadati</taxon>
        <taxon>Pseudomonadota</taxon>
        <taxon>Betaproteobacteria</taxon>
        <taxon>Burkholderiales</taxon>
        <taxon>Oxalobacteraceae</taxon>
        <taxon>Telluria group</taxon>
        <taxon>Pseudoduganella</taxon>
    </lineage>
</organism>
<evidence type="ECO:0000313" key="12">
    <source>
        <dbReference type="EMBL" id="MBB3118191.1"/>
    </source>
</evidence>
<dbReference type="InterPro" id="IPR003661">
    <property type="entry name" value="HisK_dim/P_dom"/>
</dbReference>
<name>A0A7W5FT44_9BURK</name>
<dbReference type="Pfam" id="PF00512">
    <property type="entry name" value="HisKA"/>
    <property type="match status" value="1"/>
</dbReference>
<feature type="signal peptide" evidence="10">
    <location>
        <begin position="1"/>
        <end position="27"/>
    </location>
</feature>
<reference evidence="12 13" key="1">
    <citation type="submission" date="2020-08" db="EMBL/GenBank/DDBJ databases">
        <title>Genomic Encyclopedia of Type Strains, Phase III (KMG-III): the genomes of soil and plant-associated and newly described type strains.</title>
        <authorList>
            <person name="Whitman W."/>
        </authorList>
    </citation>
    <scope>NUCLEOTIDE SEQUENCE [LARGE SCALE GENOMIC DNA]</scope>
    <source>
        <strain evidence="12 13">CECT 8897</strain>
    </source>
</reference>
<keyword evidence="10" id="KW-0732">Signal</keyword>
<comment type="catalytic activity">
    <reaction evidence="1">
        <text>ATP + protein L-histidine = ADP + protein N-phospho-L-histidine.</text>
        <dbReference type="EC" id="2.7.13.3"/>
    </reaction>
</comment>
<evidence type="ECO:0000256" key="5">
    <source>
        <dbReference type="ARBA" id="ARBA00022741"/>
    </source>
</evidence>
<dbReference type="EMBL" id="JACHXD010000003">
    <property type="protein sequence ID" value="MBB3118191.1"/>
    <property type="molecule type" value="Genomic_DNA"/>
</dbReference>
<dbReference type="CDD" id="cd00082">
    <property type="entry name" value="HisKA"/>
    <property type="match status" value="1"/>
</dbReference>
<evidence type="ECO:0000313" key="13">
    <source>
        <dbReference type="Proteomes" id="UP000541535"/>
    </source>
</evidence>
<keyword evidence="13" id="KW-1185">Reference proteome</keyword>
<keyword evidence="4 12" id="KW-0808">Transferase</keyword>
<keyword evidence="8" id="KW-0902">Two-component regulatory system</keyword>
<feature type="domain" description="Histidine kinase" evidence="11">
    <location>
        <begin position="377"/>
        <end position="593"/>
    </location>
</feature>
<dbReference type="RefSeq" id="WP_183440144.1">
    <property type="nucleotide sequence ID" value="NZ_JACHXD010000003.1"/>
</dbReference>
<evidence type="ECO:0000256" key="4">
    <source>
        <dbReference type="ARBA" id="ARBA00022679"/>
    </source>
</evidence>
<dbReference type="Gene3D" id="3.40.190.10">
    <property type="entry name" value="Periplasmic binding protein-like II"/>
    <property type="match status" value="2"/>
</dbReference>
<sequence>MRFFPSCWRRSAASLIAVACLVPSAFARDVSIGVFAYQGEYAAVSDWSPLISYLNHSLPEHRFQMHSYDAAGMRKAIGDGQIDLVITNPGYYVTMEAEFGLSRIATLESMQSVRAGHASGSAIIVRARDSPLRELTELDGKRVAAVAPEAFGGYLVAARELLRFGIDMESDLQELRFVGLPMMNVVQAVRSGTVDAGIVRSCFLEQMEARGQLRMADFRVLSPRRESGLPCAVSTALYPDWPAAVTRQTDPVLAKAVAQALLAMPASASGMSWSVPADYQPVHELYRELRAGPYAYLREITPGGLARRFWPWLLGLTALVAAWIVHTVRAEQLVHRRTAELRESLRARQAAEARMRDSQEQMEHLSRLSVLGELSGNLAHEINQPLTTIGNYARSVLRRQSDSKLTPEAITEACSEIVSEAERAGGIVQRIRHFAKKRSAVREPLALTPLAHEAKRLVSGMLANAPDIVIESRTPGGCCALADGPQIQQVLLNLIKNAIDAGRGLPAERQTIRVEIGAADKRTLVQVIDQGAGLPEEQREQLFQPFFTTKPDGLGLGLSICKTIIESHGGRLWAEANPDGCGMRFIFTLPCHEYSTASVSCPRC</sequence>
<dbReference type="Proteomes" id="UP000541535">
    <property type="component" value="Unassembled WGS sequence"/>
</dbReference>
<dbReference type="GO" id="GO:0000155">
    <property type="term" value="F:phosphorelay sensor kinase activity"/>
    <property type="evidence" value="ECO:0007669"/>
    <property type="project" value="InterPro"/>
</dbReference>
<protein>
    <recommendedName>
        <fullName evidence="2">histidine kinase</fullName>
        <ecNumber evidence="2">2.7.13.3</ecNumber>
    </recommendedName>
</protein>
<feature type="chain" id="PRO_5031472985" description="histidine kinase" evidence="10">
    <location>
        <begin position="28"/>
        <end position="604"/>
    </location>
</feature>
<evidence type="ECO:0000256" key="8">
    <source>
        <dbReference type="ARBA" id="ARBA00023012"/>
    </source>
</evidence>
<evidence type="ECO:0000256" key="9">
    <source>
        <dbReference type="SAM" id="Coils"/>
    </source>
</evidence>
<gene>
    <name evidence="12" type="ORF">FHS03_001222</name>
</gene>
<dbReference type="GO" id="GO:0005524">
    <property type="term" value="F:ATP binding"/>
    <property type="evidence" value="ECO:0007669"/>
    <property type="project" value="UniProtKB-KW"/>
</dbReference>
<dbReference type="AlphaFoldDB" id="A0A7W5FT44"/>
<dbReference type="Gene3D" id="3.30.565.10">
    <property type="entry name" value="Histidine kinase-like ATPase, C-terminal domain"/>
    <property type="match status" value="1"/>
</dbReference>
<dbReference type="SUPFAM" id="SSF55874">
    <property type="entry name" value="ATPase domain of HSP90 chaperone/DNA topoisomerase II/histidine kinase"/>
    <property type="match status" value="1"/>
</dbReference>
<dbReference type="InterPro" id="IPR036890">
    <property type="entry name" value="HATPase_C_sf"/>
</dbReference>
<evidence type="ECO:0000259" key="11">
    <source>
        <dbReference type="PROSITE" id="PS50109"/>
    </source>
</evidence>
<dbReference type="Gene3D" id="1.10.287.130">
    <property type="match status" value="1"/>
</dbReference>
<evidence type="ECO:0000256" key="10">
    <source>
        <dbReference type="SAM" id="SignalP"/>
    </source>
</evidence>
<dbReference type="PANTHER" id="PTHR43065">
    <property type="entry name" value="SENSOR HISTIDINE KINASE"/>
    <property type="match status" value="1"/>
</dbReference>
<feature type="coiled-coil region" evidence="9">
    <location>
        <begin position="341"/>
        <end position="368"/>
    </location>
</feature>
<dbReference type="SMART" id="SM00387">
    <property type="entry name" value="HATPase_c"/>
    <property type="match status" value="1"/>
</dbReference>
<accession>A0A7W5FT44</accession>
<dbReference type="EC" id="2.7.13.3" evidence="2"/>
<dbReference type="PROSITE" id="PS50109">
    <property type="entry name" value="HIS_KIN"/>
    <property type="match status" value="1"/>
</dbReference>
<evidence type="ECO:0000256" key="3">
    <source>
        <dbReference type="ARBA" id="ARBA00022553"/>
    </source>
</evidence>
<dbReference type="SUPFAM" id="SSF53850">
    <property type="entry name" value="Periplasmic binding protein-like II"/>
    <property type="match status" value="1"/>
</dbReference>
<dbReference type="InterPro" id="IPR005467">
    <property type="entry name" value="His_kinase_dom"/>
</dbReference>
<proteinExistence type="predicted"/>
<dbReference type="Pfam" id="PF12974">
    <property type="entry name" value="Phosphonate-bd"/>
    <property type="match status" value="1"/>
</dbReference>
<dbReference type="PRINTS" id="PR00344">
    <property type="entry name" value="BCTRLSENSOR"/>
</dbReference>
<evidence type="ECO:0000256" key="7">
    <source>
        <dbReference type="ARBA" id="ARBA00022840"/>
    </source>
</evidence>